<gene>
    <name evidence="1" type="ORF">CDEST_15531</name>
</gene>
<reference evidence="2" key="1">
    <citation type="journal article" date="2023" name="bioRxiv">
        <title>Complete genome of the Medicago anthracnose fungus, Colletotrichum destructivum, reveals a mini-chromosome-like region within a core chromosome.</title>
        <authorList>
            <person name="Lapalu N."/>
            <person name="Simon A."/>
            <person name="Lu A."/>
            <person name="Plaumann P.-L."/>
            <person name="Amselem J."/>
            <person name="Pigne S."/>
            <person name="Auger A."/>
            <person name="Koch C."/>
            <person name="Dallery J.-F."/>
            <person name="O'Connell R.J."/>
        </authorList>
    </citation>
    <scope>NUCLEOTIDE SEQUENCE [LARGE SCALE GENOMIC DNA]</scope>
    <source>
        <strain evidence="2">CBS 520.97</strain>
    </source>
</reference>
<sequence>MVAEYWHDREV</sequence>
<accession>A0AAX4J4J5</accession>
<dbReference type="EMBL" id="CP137316">
    <property type="protein sequence ID" value="WQF90517.1"/>
    <property type="molecule type" value="Genomic_DNA"/>
</dbReference>
<proteinExistence type="predicted"/>
<evidence type="ECO:0000313" key="1">
    <source>
        <dbReference type="EMBL" id="WQF90517.1"/>
    </source>
</evidence>
<name>A0AAX4J4J5_9PEZI</name>
<dbReference type="Proteomes" id="UP001322277">
    <property type="component" value="Chromosome 12"/>
</dbReference>
<keyword evidence="2" id="KW-1185">Reference proteome</keyword>
<evidence type="ECO:0000313" key="2">
    <source>
        <dbReference type="Proteomes" id="UP001322277"/>
    </source>
</evidence>
<organism evidence="1 2">
    <name type="scientific">Colletotrichum destructivum</name>
    <dbReference type="NCBI Taxonomy" id="34406"/>
    <lineage>
        <taxon>Eukaryota</taxon>
        <taxon>Fungi</taxon>
        <taxon>Dikarya</taxon>
        <taxon>Ascomycota</taxon>
        <taxon>Pezizomycotina</taxon>
        <taxon>Sordariomycetes</taxon>
        <taxon>Hypocreomycetidae</taxon>
        <taxon>Glomerellales</taxon>
        <taxon>Glomerellaceae</taxon>
        <taxon>Colletotrichum</taxon>
        <taxon>Colletotrichum destructivum species complex</taxon>
    </lineage>
</organism>
<protein>
    <submittedName>
        <fullName evidence="1">Uncharacterized protein</fullName>
    </submittedName>
</protein>